<feature type="region of interest" description="Disordered" evidence="1">
    <location>
        <begin position="1"/>
        <end position="93"/>
    </location>
</feature>
<feature type="compositionally biased region" description="Low complexity" evidence="1">
    <location>
        <begin position="17"/>
        <end position="37"/>
    </location>
</feature>
<gene>
    <name evidence="2" type="ORF">EVAR_27833_1</name>
</gene>
<evidence type="ECO:0000313" key="2">
    <source>
        <dbReference type="EMBL" id="GBP38646.1"/>
    </source>
</evidence>
<keyword evidence="3" id="KW-1185">Reference proteome</keyword>
<evidence type="ECO:0000256" key="1">
    <source>
        <dbReference type="SAM" id="MobiDB-lite"/>
    </source>
</evidence>
<reference evidence="2 3" key="1">
    <citation type="journal article" date="2019" name="Commun. Biol.">
        <title>The bagworm genome reveals a unique fibroin gene that provides high tensile strength.</title>
        <authorList>
            <person name="Kono N."/>
            <person name="Nakamura H."/>
            <person name="Ohtoshi R."/>
            <person name="Tomita M."/>
            <person name="Numata K."/>
            <person name="Arakawa K."/>
        </authorList>
    </citation>
    <scope>NUCLEOTIDE SEQUENCE [LARGE SCALE GENOMIC DNA]</scope>
</reference>
<organism evidence="2 3">
    <name type="scientific">Eumeta variegata</name>
    <name type="common">Bagworm moth</name>
    <name type="synonym">Eumeta japonica</name>
    <dbReference type="NCBI Taxonomy" id="151549"/>
    <lineage>
        <taxon>Eukaryota</taxon>
        <taxon>Metazoa</taxon>
        <taxon>Ecdysozoa</taxon>
        <taxon>Arthropoda</taxon>
        <taxon>Hexapoda</taxon>
        <taxon>Insecta</taxon>
        <taxon>Pterygota</taxon>
        <taxon>Neoptera</taxon>
        <taxon>Endopterygota</taxon>
        <taxon>Lepidoptera</taxon>
        <taxon>Glossata</taxon>
        <taxon>Ditrysia</taxon>
        <taxon>Tineoidea</taxon>
        <taxon>Psychidae</taxon>
        <taxon>Oiketicinae</taxon>
        <taxon>Eumeta</taxon>
    </lineage>
</organism>
<name>A0A4C1VI70_EUMVA</name>
<proteinExistence type="predicted"/>
<protein>
    <submittedName>
        <fullName evidence="2">Uncharacterized protein</fullName>
    </submittedName>
</protein>
<comment type="caution">
    <text evidence="2">The sequence shown here is derived from an EMBL/GenBank/DDBJ whole genome shotgun (WGS) entry which is preliminary data.</text>
</comment>
<sequence>MAANKTCCRRARRRPSARPALTSGSRSRSAGRGSRPGRSTRHNGSFGVRRTSRRAALSRRAAQAGANQRRARTMRRAQCPANCSATDDDHQSRLRSADTTVIFRLYPVAIS</sequence>
<accession>A0A4C1VI70</accession>
<evidence type="ECO:0000313" key="3">
    <source>
        <dbReference type="Proteomes" id="UP000299102"/>
    </source>
</evidence>
<feature type="compositionally biased region" description="Basic residues" evidence="1">
    <location>
        <begin position="7"/>
        <end position="16"/>
    </location>
</feature>
<dbReference type="AlphaFoldDB" id="A0A4C1VI70"/>
<dbReference type="Proteomes" id="UP000299102">
    <property type="component" value="Unassembled WGS sequence"/>
</dbReference>
<feature type="compositionally biased region" description="Low complexity" evidence="1">
    <location>
        <begin position="58"/>
        <end position="68"/>
    </location>
</feature>
<dbReference type="EMBL" id="BGZK01000352">
    <property type="protein sequence ID" value="GBP38646.1"/>
    <property type="molecule type" value="Genomic_DNA"/>
</dbReference>